<accession>A0A840AIT2</accession>
<sequence length="99" mass="11176">MMTKQELTDWALANGWKMIGAYPCLPKPDAPKEALVRMLLKSMGVDLQMRRPSGRWEKVAGQSYLKIYPDPRTGQPLDMGLEKITGIARLMERAREGGE</sequence>
<comment type="caution">
    <text evidence="1">The sequence shown here is derived from an EMBL/GenBank/DDBJ whole genome shotgun (WGS) entry which is preliminary data.</text>
</comment>
<proteinExistence type="predicted"/>
<dbReference type="EMBL" id="JACIDJ010000010">
    <property type="protein sequence ID" value="MBB3900370.1"/>
    <property type="molecule type" value="Genomic_DNA"/>
</dbReference>
<dbReference type="RefSeq" id="WP_242534782.1">
    <property type="nucleotide sequence ID" value="NZ_JACIDJ010000010.1"/>
</dbReference>
<evidence type="ECO:0000313" key="1">
    <source>
        <dbReference type="EMBL" id="MBB3900370.1"/>
    </source>
</evidence>
<keyword evidence="2" id="KW-1185">Reference proteome</keyword>
<protein>
    <submittedName>
        <fullName evidence="1">Uncharacterized protein</fullName>
    </submittedName>
</protein>
<reference evidence="1 2" key="1">
    <citation type="submission" date="2020-08" db="EMBL/GenBank/DDBJ databases">
        <title>Genomic Encyclopedia of Type Strains, Phase IV (KMG-IV): sequencing the most valuable type-strain genomes for metagenomic binning, comparative biology and taxonomic classification.</title>
        <authorList>
            <person name="Goeker M."/>
        </authorList>
    </citation>
    <scope>NUCLEOTIDE SEQUENCE [LARGE SCALE GENOMIC DNA]</scope>
    <source>
        <strain evidence="1 2">DSM 19979</strain>
    </source>
</reference>
<evidence type="ECO:0000313" key="2">
    <source>
        <dbReference type="Proteomes" id="UP000553193"/>
    </source>
</evidence>
<gene>
    <name evidence="1" type="ORF">GGQ83_003846</name>
</gene>
<name>A0A840AIT2_9PROT</name>
<dbReference type="AlphaFoldDB" id="A0A840AIT2"/>
<dbReference type="Proteomes" id="UP000553193">
    <property type="component" value="Unassembled WGS sequence"/>
</dbReference>
<organism evidence="1 2">
    <name type="scientific">Roseococcus suduntuyensis</name>
    <dbReference type="NCBI Taxonomy" id="455361"/>
    <lineage>
        <taxon>Bacteria</taxon>
        <taxon>Pseudomonadati</taxon>
        <taxon>Pseudomonadota</taxon>
        <taxon>Alphaproteobacteria</taxon>
        <taxon>Acetobacterales</taxon>
        <taxon>Roseomonadaceae</taxon>
        <taxon>Roseococcus</taxon>
    </lineage>
</organism>